<keyword evidence="3 10" id="KW-0597">Phosphoprotein</keyword>
<evidence type="ECO:0000259" key="11">
    <source>
        <dbReference type="PROSITE" id="PS50110"/>
    </source>
</evidence>
<keyword evidence="13" id="KW-1185">Reference proteome</keyword>
<evidence type="ECO:0000256" key="4">
    <source>
        <dbReference type="ARBA" id="ARBA00023012"/>
    </source>
</evidence>
<organism evidence="12 13">
    <name type="scientific">Terrabacter lapilli</name>
    <dbReference type="NCBI Taxonomy" id="436231"/>
    <lineage>
        <taxon>Bacteria</taxon>
        <taxon>Bacillati</taxon>
        <taxon>Actinomycetota</taxon>
        <taxon>Actinomycetes</taxon>
        <taxon>Micrococcales</taxon>
        <taxon>Intrasporangiaceae</taxon>
        <taxon>Terrabacter</taxon>
    </lineage>
</organism>
<evidence type="ECO:0000256" key="9">
    <source>
        <dbReference type="PIRNR" id="PIRNR006171"/>
    </source>
</evidence>
<dbReference type="InterPro" id="IPR013196">
    <property type="entry name" value="HTH_11"/>
</dbReference>
<evidence type="ECO:0000256" key="1">
    <source>
        <dbReference type="ARBA" id="ARBA00004496"/>
    </source>
</evidence>
<dbReference type="PANTHER" id="PTHR45526:SF1">
    <property type="entry name" value="TRANSCRIPTIONAL REGULATORY PROTEIN DCUR-RELATED"/>
    <property type="match status" value="1"/>
</dbReference>
<dbReference type="SUPFAM" id="SSF52172">
    <property type="entry name" value="CheY-like"/>
    <property type="match status" value="1"/>
</dbReference>
<dbReference type="InterPro" id="IPR011006">
    <property type="entry name" value="CheY-like_superfamily"/>
</dbReference>
<gene>
    <name evidence="12" type="ORF">GCM10009817_22790</name>
</gene>
<keyword evidence="8 9" id="KW-0804">Transcription</keyword>
<evidence type="ECO:0000313" key="13">
    <source>
        <dbReference type="Proteomes" id="UP001500013"/>
    </source>
</evidence>
<evidence type="ECO:0000313" key="12">
    <source>
        <dbReference type="EMBL" id="GAA1981166.1"/>
    </source>
</evidence>
<accession>A0ABN2S691</accession>
<evidence type="ECO:0000256" key="7">
    <source>
        <dbReference type="ARBA" id="ARBA00023159"/>
    </source>
</evidence>
<evidence type="ECO:0000256" key="8">
    <source>
        <dbReference type="ARBA" id="ARBA00023163"/>
    </source>
</evidence>
<comment type="caution">
    <text evidence="12">The sequence shown here is derived from an EMBL/GenBank/DDBJ whole genome shotgun (WGS) entry which is preliminary data.</text>
</comment>
<reference evidence="12 13" key="1">
    <citation type="journal article" date="2019" name="Int. J. Syst. Evol. Microbiol.">
        <title>The Global Catalogue of Microorganisms (GCM) 10K type strain sequencing project: providing services to taxonomists for standard genome sequencing and annotation.</title>
        <authorList>
            <consortium name="The Broad Institute Genomics Platform"/>
            <consortium name="The Broad Institute Genome Sequencing Center for Infectious Disease"/>
            <person name="Wu L."/>
            <person name="Ma J."/>
        </authorList>
    </citation>
    <scope>NUCLEOTIDE SEQUENCE [LARGE SCALE GENOMIC DNA]</scope>
    <source>
        <strain evidence="12 13">JCM 15628</strain>
    </source>
</reference>
<dbReference type="PROSITE" id="PS50110">
    <property type="entry name" value="RESPONSE_REGULATORY"/>
    <property type="match status" value="1"/>
</dbReference>
<keyword evidence="7 9" id="KW-0010">Activator</keyword>
<dbReference type="Pfam" id="PF08279">
    <property type="entry name" value="HTH_11"/>
    <property type="match status" value="1"/>
</dbReference>
<dbReference type="SMART" id="SM00448">
    <property type="entry name" value="REC"/>
    <property type="match status" value="1"/>
</dbReference>
<comment type="subcellular location">
    <subcellularLocation>
        <location evidence="1 9">Cytoplasm</location>
    </subcellularLocation>
</comment>
<feature type="domain" description="Response regulatory" evidence="11">
    <location>
        <begin position="11"/>
        <end position="127"/>
    </location>
</feature>
<dbReference type="RefSeq" id="WP_344062138.1">
    <property type="nucleotide sequence ID" value="NZ_BAAAPU010000007.1"/>
</dbReference>
<dbReference type="CDD" id="cd19925">
    <property type="entry name" value="REC_citrate_TCS"/>
    <property type="match status" value="1"/>
</dbReference>
<dbReference type="EMBL" id="BAAAPU010000007">
    <property type="protein sequence ID" value="GAA1981166.1"/>
    <property type="molecule type" value="Genomic_DNA"/>
</dbReference>
<keyword evidence="4 9" id="KW-0902">Two-component regulatory system</keyword>
<keyword evidence="5 9" id="KW-0805">Transcription regulation</keyword>
<dbReference type="InterPro" id="IPR024187">
    <property type="entry name" value="Sig_transdc_resp-reg_cit/mal"/>
</dbReference>
<sequence length="232" mass="25063">MTDAPGAGVLRVLVVEDEPVAAEAHTAYVGRVGGFEVVATVGTSQAALKTLQDKQIDVVLLDMNLPDRHGLDVVRAMRAAGHRADVIAVTSARDLEIVRAAVSLGIVQYLLKPFVFATLRDRLLAYRSYRDQLTGGTQVGTQAEVDEVFAGARVAGEARLPKGMGEELLARVSRVLREADGGRSATELGEALGVSRVTARRYAEYLCESRVAVRRSRYAGAGRPEVEYLWAR</sequence>
<evidence type="ECO:0000256" key="3">
    <source>
        <dbReference type="ARBA" id="ARBA00022553"/>
    </source>
</evidence>
<keyword evidence="2 9" id="KW-0963">Cytoplasm</keyword>
<dbReference type="Pfam" id="PF00072">
    <property type="entry name" value="Response_reg"/>
    <property type="match status" value="1"/>
</dbReference>
<name>A0ABN2S691_9MICO</name>
<dbReference type="InterPro" id="IPR001789">
    <property type="entry name" value="Sig_transdc_resp-reg_receiver"/>
</dbReference>
<protein>
    <recommendedName>
        <fullName evidence="9">Transcriptional regulatory protein</fullName>
    </recommendedName>
</protein>
<evidence type="ECO:0000256" key="10">
    <source>
        <dbReference type="PROSITE-ProRule" id="PRU00169"/>
    </source>
</evidence>
<keyword evidence="6 9" id="KW-0238">DNA-binding</keyword>
<dbReference type="Proteomes" id="UP001500013">
    <property type="component" value="Unassembled WGS sequence"/>
</dbReference>
<dbReference type="InterPro" id="IPR051271">
    <property type="entry name" value="2C-system_Tx_regulators"/>
</dbReference>
<proteinExistence type="predicted"/>
<dbReference type="PIRSF" id="PIRSF006171">
    <property type="entry name" value="RR_citrat_malat"/>
    <property type="match status" value="1"/>
</dbReference>
<feature type="modified residue" description="4-aspartylphosphate" evidence="10">
    <location>
        <position position="62"/>
    </location>
</feature>
<dbReference type="Gene3D" id="3.40.50.2300">
    <property type="match status" value="1"/>
</dbReference>
<evidence type="ECO:0000256" key="6">
    <source>
        <dbReference type="ARBA" id="ARBA00023125"/>
    </source>
</evidence>
<dbReference type="PANTHER" id="PTHR45526">
    <property type="entry name" value="TRANSCRIPTIONAL REGULATORY PROTEIN DPIA"/>
    <property type="match status" value="1"/>
</dbReference>
<evidence type="ECO:0000256" key="2">
    <source>
        <dbReference type="ARBA" id="ARBA00022490"/>
    </source>
</evidence>
<evidence type="ECO:0000256" key="5">
    <source>
        <dbReference type="ARBA" id="ARBA00023015"/>
    </source>
</evidence>